<dbReference type="Proteomes" id="UP001162501">
    <property type="component" value="Chromosome 2"/>
</dbReference>
<gene>
    <name evidence="1" type="ORF">MRATA1EN22A_LOCUS9701</name>
</gene>
<proteinExistence type="predicted"/>
<reference evidence="1" key="1">
    <citation type="submission" date="2023-05" db="EMBL/GenBank/DDBJ databases">
        <authorList>
            <consortium name="ELIXIR-Norway"/>
        </authorList>
    </citation>
    <scope>NUCLEOTIDE SEQUENCE</scope>
</reference>
<reference evidence="1" key="2">
    <citation type="submission" date="2025-03" db="EMBL/GenBank/DDBJ databases">
        <authorList>
            <consortium name="ELIXIR-Norway"/>
            <consortium name="Elixir Norway"/>
        </authorList>
    </citation>
    <scope>NUCLEOTIDE SEQUENCE</scope>
</reference>
<sequence>MTATLLGLPAARRPAMTPSLLIDAEQTQKGVSCAQAYKAAVAQAGRSHPEKKRSSASPEDLAVPGRPLLRGPCGQDPGDRERGTRPFSREPGGDAGRLTGSPTGGRGARRLAGERASFTRVCRGPGGGRPQLQAQTGLPATTSAPTVPLTQKGRRGDDGQGVSRQRRSPLFRSPRSPEASEATALRSPEAGHPGPSADLASRPEPAVAPAPSCLRSVRAQLSSTLVSVLLPRR</sequence>
<evidence type="ECO:0000313" key="1">
    <source>
        <dbReference type="EMBL" id="CAM9942183.1"/>
    </source>
</evidence>
<evidence type="ECO:0000313" key="2">
    <source>
        <dbReference type="Proteomes" id="UP001162501"/>
    </source>
</evidence>
<accession>A0AC59YRZ8</accession>
<dbReference type="EMBL" id="OX596086">
    <property type="protein sequence ID" value="CAM9942183.1"/>
    <property type="molecule type" value="Genomic_DNA"/>
</dbReference>
<name>A0AC59YRZ8_RANTA</name>
<organism evidence="1 2">
    <name type="scientific">Rangifer tarandus platyrhynchus</name>
    <name type="common">Svalbard reindeer</name>
    <dbReference type="NCBI Taxonomy" id="3082113"/>
    <lineage>
        <taxon>Eukaryota</taxon>
        <taxon>Metazoa</taxon>
        <taxon>Chordata</taxon>
        <taxon>Craniata</taxon>
        <taxon>Vertebrata</taxon>
        <taxon>Euteleostomi</taxon>
        <taxon>Mammalia</taxon>
        <taxon>Eutheria</taxon>
        <taxon>Laurasiatheria</taxon>
        <taxon>Artiodactyla</taxon>
        <taxon>Ruminantia</taxon>
        <taxon>Pecora</taxon>
        <taxon>Cervidae</taxon>
        <taxon>Odocoileinae</taxon>
        <taxon>Rangifer</taxon>
    </lineage>
</organism>
<protein>
    <submittedName>
        <fullName evidence="1">Uncharacterized protein</fullName>
    </submittedName>
</protein>